<dbReference type="EMBL" id="WVTA01000003">
    <property type="protein sequence ID" value="KAK3215033.1"/>
    <property type="molecule type" value="Genomic_DNA"/>
</dbReference>
<proteinExistence type="predicted"/>
<dbReference type="AlphaFoldDB" id="A0AAN6RJS5"/>
<feature type="compositionally biased region" description="Basic and acidic residues" evidence="2">
    <location>
        <begin position="28"/>
        <end position="45"/>
    </location>
</feature>
<evidence type="ECO:0000313" key="3">
    <source>
        <dbReference type="EMBL" id="KAK3215033.1"/>
    </source>
</evidence>
<reference evidence="3 4" key="1">
    <citation type="submission" date="2021-02" db="EMBL/GenBank/DDBJ databases">
        <title>Genome assembly of Pseudopithomyces chartarum.</title>
        <authorList>
            <person name="Jauregui R."/>
            <person name="Singh J."/>
            <person name="Voisey C."/>
        </authorList>
    </citation>
    <scope>NUCLEOTIDE SEQUENCE [LARGE SCALE GENOMIC DNA]</scope>
    <source>
        <strain evidence="3 4">AGR01</strain>
    </source>
</reference>
<feature type="coiled-coil region" evidence="1">
    <location>
        <begin position="229"/>
        <end position="256"/>
    </location>
</feature>
<sequence>MTMPAATLRSRSASSLPQMRPLTPPESDSDRFQDNHHHAYDRSDGPEPPLTPIKTPWSSGLLRDDMQHYPYTPESMRSDKPRAIRPLSPLPSMPWNTVDSCSSPMQSALLSCAAQLENLIQTREPTDEQMEYLVSKFEEMARFLSAPEAQSKQTDDHLFSEADGPHDATGLGIVSEETTNQHSSPTFDDLALSQGYVLEVGKYIENVKMHVQDLAMRMDEVKQLNSIQLDIISDLRRELNQKSSQLRQEKDVEARDQPVTEVAPQTTGFWSAVGDALDAVGEMLYE</sequence>
<protein>
    <submittedName>
        <fullName evidence="3">Uncharacterized protein</fullName>
    </submittedName>
</protein>
<evidence type="ECO:0000313" key="4">
    <source>
        <dbReference type="Proteomes" id="UP001280581"/>
    </source>
</evidence>
<gene>
    <name evidence="3" type="ORF">GRF29_19g1992663</name>
</gene>
<name>A0AAN6RJS5_9PLEO</name>
<comment type="caution">
    <text evidence="3">The sequence shown here is derived from an EMBL/GenBank/DDBJ whole genome shotgun (WGS) entry which is preliminary data.</text>
</comment>
<feature type="compositionally biased region" description="Low complexity" evidence="2">
    <location>
        <begin position="1"/>
        <end position="16"/>
    </location>
</feature>
<keyword evidence="1" id="KW-0175">Coiled coil</keyword>
<feature type="region of interest" description="Disordered" evidence="2">
    <location>
        <begin position="1"/>
        <end position="66"/>
    </location>
</feature>
<evidence type="ECO:0000256" key="2">
    <source>
        <dbReference type="SAM" id="MobiDB-lite"/>
    </source>
</evidence>
<organism evidence="3 4">
    <name type="scientific">Pseudopithomyces chartarum</name>
    <dbReference type="NCBI Taxonomy" id="1892770"/>
    <lineage>
        <taxon>Eukaryota</taxon>
        <taxon>Fungi</taxon>
        <taxon>Dikarya</taxon>
        <taxon>Ascomycota</taxon>
        <taxon>Pezizomycotina</taxon>
        <taxon>Dothideomycetes</taxon>
        <taxon>Pleosporomycetidae</taxon>
        <taxon>Pleosporales</taxon>
        <taxon>Massarineae</taxon>
        <taxon>Didymosphaeriaceae</taxon>
        <taxon>Pseudopithomyces</taxon>
    </lineage>
</organism>
<keyword evidence="4" id="KW-1185">Reference proteome</keyword>
<evidence type="ECO:0000256" key="1">
    <source>
        <dbReference type="SAM" id="Coils"/>
    </source>
</evidence>
<accession>A0AAN6RJS5</accession>
<dbReference type="Proteomes" id="UP001280581">
    <property type="component" value="Unassembled WGS sequence"/>
</dbReference>